<organism evidence="2 3">
    <name type="scientific">Teladorsagia circumcincta</name>
    <name type="common">Brown stomach worm</name>
    <name type="synonym">Ostertagia circumcincta</name>
    <dbReference type="NCBI Taxonomy" id="45464"/>
    <lineage>
        <taxon>Eukaryota</taxon>
        <taxon>Metazoa</taxon>
        <taxon>Ecdysozoa</taxon>
        <taxon>Nematoda</taxon>
        <taxon>Chromadorea</taxon>
        <taxon>Rhabditida</taxon>
        <taxon>Rhabditina</taxon>
        <taxon>Rhabditomorpha</taxon>
        <taxon>Strongyloidea</taxon>
        <taxon>Trichostrongylidae</taxon>
        <taxon>Teladorsagia</taxon>
    </lineage>
</organism>
<dbReference type="EMBL" id="KZ348981">
    <property type="protein sequence ID" value="PIO65481.1"/>
    <property type="molecule type" value="Genomic_DNA"/>
</dbReference>
<evidence type="ECO:0000313" key="3">
    <source>
        <dbReference type="Proteomes" id="UP000230423"/>
    </source>
</evidence>
<evidence type="ECO:0000256" key="1">
    <source>
        <dbReference type="SAM" id="MobiDB-lite"/>
    </source>
</evidence>
<dbReference type="OrthoDB" id="9985059at2759"/>
<sequence>MGEEWASMQKLAEALLPHMGKKYTAIITSSEAVSGDKVRVKRVVTSDMENDSAPSGSPSPDAAGGALVDMPLNLPPYNRSDYPDVKPGTASLGSCMLYMEGVNIVVQNAKKAFATIPIRSNGTKWNYANGDVACTNTSATFFVRMKLDADAVDAKNQIKISKGAQVNFR</sequence>
<accession>A0A2G9U5C3</accession>
<dbReference type="AlphaFoldDB" id="A0A2G9U5C3"/>
<protein>
    <submittedName>
        <fullName evidence="2">Uncharacterized protein</fullName>
    </submittedName>
</protein>
<keyword evidence="3" id="KW-1185">Reference proteome</keyword>
<reference evidence="2 3" key="1">
    <citation type="submission" date="2015-09" db="EMBL/GenBank/DDBJ databases">
        <title>Draft genome of the parasitic nematode Teladorsagia circumcincta isolate WARC Sus (inbred).</title>
        <authorList>
            <person name="Mitreva M."/>
        </authorList>
    </citation>
    <scope>NUCLEOTIDE SEQUENCE [LARGE SCALE GENOMIC DNA]</scope>
    <source>
        <strain evidence="2 3">S</strain>
    </source>
</reference>
<feature type="compositionally biased region" description="Low complexity" evidence="1">
    <location>
        <begin position="51"/>
        <end position="65"/>
    </location>
</feature>
<gene>
    <name evidence="2" type="ORF">TELCIR_12849</name>
</gene>
<feature type="region of interest" description="Disordered" evidence="1">
    <location>
        <begin position="46"/>
        <end position="65"/>
    </location>
</feature>
<evidence type="ECO:0000313" key="2">
    <source>
        <dbReference type="EMBL" id="PIO65481.1"/>
    </source>
</evidence>
<dbReference type="Proteomes" id="UP000230423">
    <property type="component" value="Unassembled WGS sequence"/>
</dbReference>
<proteinExistence type="predicted"/>
<name>A0A2G9U5C3_TELCI</name>